<sequence length="34" mass="4025">MVGFLFELLFLGFRLFMADSETVRRTPYGLRLNN</sequence>
<name>A0A4R2GJI2_9BACT</name>
<evidence type="ECO:0000313" key="1">
    <source>
        <dbReference type="EMBL" id="TCO08707.1"/>
    </source>
</evidence>
<accession>A0A4R2GJI2</accession>
<evidence type="ECO:0000313" key="2">
    <source>
        <dbReference type="Proteomes" id="UP000295221"/>
    </source>
</evidence>
<protein>
    <submittedName>
        <fullName evidence="1">Uncharacterized protein</fullName>
    </submittedName>
</protein>
<gene>
    <name evidence="1" type="ORF">EV194_10418</name>
</gene>
<dbReference type="EMBL" id="SLWK01000004">
    <property type="protein sequence ID" value="TCO08707.1"/>
    <property type="molecule type" value="Genomic_DNA"/>
</dbReference>
<reference evidence="1 2" key="1">
    <citation type="submission" date="2019-03" db="EMBL/GenBank/DDBJ databases">
        <title>Genomic Encyclopedia of Type Strains, Phase IV (KMG-IV): sequencing the most valuable type-strain genomes for metagenomic binning, comparative biology and taxonomic classification.</title>
        <authorList>
            <person name="Goeker M."/>
        </authorList>
    </citation>
    <scope>NUCLEOTIDE SEQUENCE [LARGE SCALE GENOMIC DNA]</scope>
    <source>
        <strain evidence="1 2">DSM 24179</strain>
    </source>
</reference>
<organism evidence="1 2">
    <name type="scientific">Natronoflexus pectinivorans</name>
    <dbReference type="NCBI Taxonomy" id="682526"/>
    <lineage>
        <taxon>Bacteria</taxon>
        <taxon>Pseudomonadati</taxon>
        <taxon>Bacteroidota</taxon>
        <taxon>Bacteroidia</taxon>
        <taxon>Marinilabiliales</taxon>
        <taxon>Marinilabiliaceae</taxon>
        <taxon>Natronoflexus</taxon>
    </lineage>
</organism>
<proteinExistence type="predicted"/>
<keyword evidence="2" id="KW-1185">Reference proteome</keyword>
<dbReference type="AlphaFoldDB" id="A0A4R2GJI2"/>
<dbReference type="Proteomes" id="UP000295221">
    <property type="component" value="Unassembled WGS sequence"/>
</dbReference>
<comment type="caution">
    <text evidence="1">The sequence shown here is derived from an EMBL/GenBank/DDBJ whole genome shotgun (WGS) entry which is preliminary data.</text>
</comment>